<dbReference type="Gene3D" id="3.40.50.10090">
    <property type="match status" value="2"/>
</dbReference>
<comment type="similarity">
    <text evidence="2 9">Belongs to the uroporphyrinogen-III synthase family.</text>
</comment>
<gene>
    <name evidence="11" type="primary">hemD</name>
    <name evidence="11" type="ordered locus">CJA_3385</name>
</gene>
<dbReference type="PANTHER" id="PTHR38042">
    <property type="entry name" value="UROPORPHYRINOGEN-III SYNTHASE, CHLOROPLASTIC"/>
    <property type="match status" value="1"/>
</dbReference>
<keyword evidence="12" id="KW-1185">Reference proteome</keyword>
<dbReference type="GO" id="GO:0006782">
    <property type="term" value="P:protoporphyrinogen IX biosynthetic process"/>
    <property type="evidence" value="ECO:0007669"/>
    <property type="project" value="UniProtKB-UniRule"/>
</dbReference>
<evidence type="ECO:0000256" key="7">
    <source>
        <dbReference type="ARBA" id="ARBA00040167"/>
    </source>
</evidence>
<dbReference type="RefSeq" id="WP_012488961.1">
    <property type="nucleotide sequence ID" value="NC_010995.1"/>
</dbReference>
<protein>
    <recommendedName>
        <fullName evidence="7 9">Uroporphyrinogen-III synthase</fullName>
        <ecNumber evidence="3 9">4.2.1.75</ecNumber>
    </recommendedName>
</protein>
<evidence type="ECO:0000259" key="10">
    <source>
        <dbReference type="Pfam" id="PF02602"/>
    </source>
</evidence>
<dbReference type="CDD" id="cd06578">
    <property type="entry name" value="HemD"/>
    <property type="match status" value="1"/>
</dbReference>
<evidence type="ECO:0000256" key="6">
    <source>
        <dbReference type="ARBA" id="ARBA00037589"/>
    </source>
</evidence>
<dbReference type="Pfam" id="PF02602">
    <property type="entry name" value="HEM4"/>
    <property type="match status" value="1"/>
</dbReference>
<comment type="catalytic activity">
    <reaction evidence="8 9">
        <text>hydroxymethylbilane = uroporphyrinogen III + H2O</text>
        <dbReference type="Rhea" id="RHEA:18965"/>
        <dbReference type="ChEBI" id="CHEBI:15377"/>
        <dbReference type="ChEBI" id="CHEBI:57308"/>
        <dbReference type="ChEBI" id="CHEBI:57845"/>
        <dbReference type="EC" id="4.2.1.75"/>
    </reaction>
</comment>
<dbReference type="Proteomes" id="UP000001036">
    <property type="component" value="Chromosome"/>
</dbReference>
<keyword evidence="4 9" id="KW-0456">Lyase</keyword>
<dbReference type="GO" id="GO:0004852">
    <property type="term" value="F:uroporphyrinogen-III synthase activity"/>
    <property type="evidence" value="ECO:0007669"/>
    <property type="project" value="UniProtKB-UniRule"/>
</dbReference>
<dbReference type="STRING" id="498211.CJA_3385"/>
<comment type="function">
    <text evidence="6 9">Catalyzes cyclization of the linear tetrapyrrole, hydroxymethylbilane, to the macrocyclic uroporphyrinogen III.</text>
</comment>
<comment type="pathway">
    <text evidence="1 9">Porphyrin-containing compound metabolism; protoporphyrin-IX biosynthesis; coproporphyrinogen-III from 5-aminolevulinate: step 3/4.</text>
</comment>
<dbReference type="InterPro" id="IPR036108">
    <property type="entry name" value="4pyrrol_syn_uPrphyn_synt_sf"/>
</dbReference>
<name>B3PF71_CELJU</name>
<dbReference type="HOGENOM" id="CLU_011276_9_4_6"/>
<evidence type="ECO:0000256" key="8">
    <source>
        <dbReference type="ARBA" id="ARBA00048617"/>
    </source>
</evidence>
<evidence type="ECO:0000256" key="4">
    <source>
        <dbReference type="ARBA" id="ARBA00023239"/>
    </source>
</evidence>
<evidence type="ECO:0000256" key="3">
    <source>
        <dbReference type="ARBA" id="ARBA00013109"/>
    </source>
</evidence>
<organism evidence="11 12">
    <name type="scientific">Cellvibrio japonicus (strain Ueda107)</name>
    <name type="common">Pseudomonas fluorescens subsp. cellulosa</name>
    <dbReference type="NCBI Taxonomy" id="498211"/>
    <lineage>
        <taxon>Bacteria</taxon>
        <taxon>Pseudomonadati</taxon>
        <taxon>Pseudomonadota</taxon>
        <taxon>Gammaproteobacteria</taxon>
        <taxon>Cellvibrionales</taxon>
        <taxon>Cellvibrionaceae</taxon>
        <taxon>Cellvibrio</taxon>
    </lineage>
</organism>
<dbReference type="GO" id="GO:0006780">
    <property type="term" value="P:uroporphyrinogen III biosynthetic process"/>
    <property type="evidence" value="ECO:0007669"/>
    <property type="project" value="UniProtKB-UniRule"/>
</dbReference>
<dbReference type="UniPathway" id="UPA00251">
    <property type="reaction ID" value="UER00320"/>
</dbReference>
<accession>B3PF71</accession>
<reference evidence="11 12" key="1">
    <citation type="journal article" date="2008" name="J. Bacteriol.">
        <title>Insights into plant cell wall degradation from the genome sequence of the soil bacterium Cellvibrio japonicus.</title>
        <authorList>
            <person name="Deboy R.T."/>
            <person name="Mongodin E.F."/>
            <person name="Fouts D.E."/>
            <person name="Tailford L.E."/>
            <person name="Khouri H."/>
            <person name="Emerson J.B."/>
            <person name="Mohamoud Y."/>
            <person name="Watkins K."/>
            <person name="Henrissat B."/>
            <person name="Gilbert H.J."/>
            <person name="Nelson K.E."/>
        </authorList>
    </citation>
    <scope>NUCLEOTIDE SEQUENCE [LARGE SCALE GENOMIC DNA]</scope>
    <source>
        <strain evidence="11 12">Ueda107</strain>
    </source>
</reference>
<evidence type="ECO:0000256" key="1">
    <source>
        <dbReference type="ARBA" id="ARBA00004772"/>
    </source>
</evidence>
<dbReference type="AlphaFoldDB" id="B3PF71"/>
<dbReference type="InterPro" id="IPR039793">
    <property type="entry name" value="UROS/Hem4"/>
</dbReference>
<sequence length="277" mass="30752">MSELPWQIIITRPQAQAEPWAKQLQAQGFATRLLTLLEIMPLKDETRQRAIQNRVMDFDLYQKAIFVSQNAVHQAMDWLDRYWPQLPIGIEYFAVGATTARELAVHGIPVTDLAQAESGSMTSEALLEAASLQQVAGEKVIIFRGLGGRGHMGDVLRARGAQVDYCELYERCLPSHAATGLHQLLADITCWQARQQVMALHSGESLQHLLQLLELPLLSPLRGRLQRAWLLVPSERIRDQAQTAGFHRCLLAENATDAAMTQALVAARAAAVSLNDC</sequence>
<evidence type="ECO:0000256" key="9">
    <source>
        <dbReference type="RuleBase" id="RU366031"/>
    </source>
</evidence>
<dbReference type="KEGG" id="cja:CJA_3385"/>
<evidence type="ECO:0000256" key="5">
    <source>
        <dbReference type="ARBA" id="ARBA00023244"/>
    </source>
</evidence>
<dbReference type="eggNOG" id="COG1587">
    <property type="taxonomic scope" value="Bacteria"/>
</dbReference>
<dbReference type="EC" id="4.2.1.75" evidence="3 9"/>
<evidence type="ECO:0000256" key="2">
    <source>
        <dbReference type="ARBA" id="ARBA00008133"/>
    </source>
</evidence>
<dbReference type="SUPFAM" id="SSF69618">
    <property type="entry name" value="HemD-like"/>
    <property type="match status" value="1"/>
</dbReference>
<feature type="domain" description="Tetrapyrrole biosynthesis uroporphyrinogen III synthase" evidence="10">
    <location>
        <begin position="20"/>
        <end position="262"/>
    </location>
</feature>
<proteinExistence type="inferred from homology"/>
<dbReference type="InterPro" id="IPR003754">
    <property type="entry name" value="4pyrrol_synth_uPrphyn_synth"/>
</dbReference>
<keyword evidence="5 9" id="KW-0627">Porphyrin biosynthesis</keyword>
<evidence type="ECO:0000313" key="12">
    <source>
        <dbReference type="Proteomes" id="UP000001036"/>
    </source>
</evidence>
<evidence type="ECO:0000313" key="11">
    <source>
        <dbReference type="EMBL" id="ACE85512.1"/>
    </source>
</evidence>
<dbReference type="EMBL" id="CP000934">
    <property type="protein sequence ID" value="ACE85512.1"/>
    <property type="molecule type" value="Genomic_DNA"/>
</dbReference>
<dbReference type="PANTHER" id="PTHR38042:SF1">
    <property type="entry name" value="UROPORPHYRINOGEN-III SYNTHASE, CHLOROPLASTIC"/>
    <property type="match status" value="1"/>
</dbReference>